<sequence>MPYMILYSVPQDCYMVVKDKVDFFSAYRDCKSSKSYLLNVDATPELDYVKRLVRRFGRF</sequence>
<reference evidence="1" key="2">
    <citation type="submission" date="2020-11" db="EMBL/GenBank/DDBJ databases">
        <authorList>
            <person name="McCartney M.A."/>
            <person name="Auch B."/>
            <person name="Kono T."/>
            <person name="Mallez S."/>
            <person name="Becker A."/>
            <person name="Gohl D.M."/>
            <person name="Silverstein K.A.T."/>
            <person name="Koren S."/>
            <person name="Bechman K.B."/>
            <person name="Herman A."/>
            <person name="Abrahante J.E."/>
            <person name="Garbe J."/>
        </authorList>
    </citation>
    <scope>NUCLEOTIDE SEQUENCE</scope>
    <source>
        <strain evidence="1">Duluth1</strain>
        <tissue evidence="1">Whole animal</tissue>
    </source>
</reference>
<proteinExistence type="predicted"/>
<gene>
    <name evidence="1" type="ORF">DPMN_149941</name>
</gene>
<dbReference type="InterPro" id="IPR016186">
    <property type="entry name" value="C-type_lectin-like/link_sf"/>
</dbReference>
<dbReference type="EMBL" id="JAIWYP010000007">
    <property type="protein sequence ID" value="KAH3796373.1"/>
    <property type="molecule type" value="Genomic_DNA"/>
</dbReference>
<dbReference type="CDD" id="cd00037">
    <property type="entry name" value="CLECT"/>
    <property type="match status" value="1"/>
</dbReference>
<keyword evidence="2" id="KW-1185">Reference proteome</keyword>
<dbReference type="AlphaFoldDB" id="A0A9D4FCI8"/>
<dbReference type="SUPFAM" id="SSF56436">
    <property type="entry name" value="C-type lectin-like"/>
    <property type="match status" value="1"/>
</dbReference>
<comment type="caution">
    <text evidence="1">The sequence shown here is derived from an EMBL/GenBank/DDBJ whole genome shotgun (WGS) entry which is preliminary data.</text>
</comment>
<evidence type="ECO:0000313" key="1">
    <source>
        <dbReference type="EMBL" id="KAH3796373.1"/>
    </source>
</evidence>
<name>A0A9D4FCI8_DREPO</name>
<organism evidence="1 2">
    <name type="scientific">Dreissena polymorpha</name>
    <name type="common">Zebra mussel</name>
    <name type="synonym">Mytilus polymorpha</name>
    <dbReference type="NCBI Taxonomy" id="45954"/>
    <lineage>
        <taxon>Eukaryota</taxon>
        <taxon>Metazoa</taxon>
        <taxon>Spiralia</taxon>
        <taxon>Lophotrochozoa</taxon>
        <taxon>Mollusca</taxon>
        <taxon>Bivalvia</taxon>
        <taxon>Autobranchia</taxon>
        <taxon>Heteroconchia</taxon>
        <taxon>Euheterodonta</taxon>
        <taxon>Imparidentia</taxon>
        <taxon>Neoheterodontei</taxon>
        <taxon>Myida</taxon>
        <taxon>Dreissenoidea</taxon>
        <taxon>Dreissenidae</taxon>
        <taxon>Dreissena</taxon>
    </lineage>
</organism>
<dbReference type="InterPro" id="IPR016187">
    <property type="entry name" value="CTDL_fold"/>
</dbReference>
<accession>A0A9D4FCI8</accession>
<dbReference type="Gene3D" id="3.10.100.10">
    <property type="entry name" value="Mannose-Binding Protein A, subunit A"/>
    <property type="match status" value="1"/>
</dbReference>
<evidence type="ECO:0000313" key="2">
    <source>
        <dbReference type="Proteomes" id="UP000828390"/>
    </source>
</evidence>
<reference evidence="1" key="1">
    <citation type="journal article" date="2019" name="bioRxiv">
        <title>The Genome of the Zebra Mussel, Dreissena polymorpha: A Resource for Invasive Species Research.</title>
        <authorList>
            <person name="McCartney M.A."/>
            <person name="Auch B."/>
            <person name="Kono T."/>
            <person name="Mallez S."/>
            <person name="Zhang Y."/>
            <person name="Obille A."/>
            <person name="Becker A."/>
            <person name="Abrahante J.E."/>
            <person name="Garbe J."/>
            <person name="Badalamenti J.P."/>
            <person name="Herman A."/>
            <person name="Mangelson H."/>
            <person name="Liachko I."/>
            <person name="Sullivan S."/>
            <person name="Sone E.D."/>
            <person name="Koren S."/>
            <person name="Silverstein K.A.T."/>
            <person name="Beckman K.B."/>
            <person name="Gohl D.M."/>
        </authorList>
    </citation>
    <scope>NUCLEOTIDE SEQUENCE</scope>
    <source>
        <strain evidence="1">Duluth1</strain>
        <tissue evidence="1">Whole animal</tissue>
    </source>
</reference>
<protein>
    <submittedName>
        <fullName evidence="1">Uncharacterized protein</fullName>
    </submittedName>
</protein>
<dbReference type="Proteomes" id="UP000828390">
    <property type="component" value="Unassembled WGS sequence"/>
</dbReference>